<dbReference type="AlphaFoldDB" id="A0A1A9ZJT6"/>
<organism evidence="2 3">
    <name type="scientific">Glossina pallidipes</name>
    <name type="common">Tsetse fly</name>
    <dbReference type="NCBI Taxonomy" id="7398"/>
    <lineage>
        <taxon>Eukaryota</taxon>
        <taxon>Metazoa</taxon>
        <taxon>Ecdysozoa</taxon>
        <taxon>Arthropoda</taxon>
        <taxon>Hexapoda</taxon>
        <taxon>Insecta</taxon>
        <taxon>Pterygota</taxon>
        <taxon>Neoptera</taxon>
        <taxon>Endopterygota</taxon>
        <taxon>Diptera</taxon>
        <taxon>Brachycera</taxon>
        <taxon>Muscomorpha</taxon>
        <taxon>Hippoboscoidea</taxon>
        <taxon>Glossinidae</taxon>
        <taxon>Glossina</taxon>
    </lineage>
</organism>
<keyword evidence="1" id="KW-1133">Transmembrane helix</keyword>
<keyword evidence="1" id="KW-0812">Transmembrane</keyword>
<proteinExistence type="predicted"/>
<evidence type="ECO:0000313" key="2">
    <source>
        <dbReference type="EnsemblMetazoa" id="GPAI017040-PA"/>
    </source>
</evidence>
<dbReference type="Proteomes" id="UP000092445">
    <property type="component" value="Unassembled WGS sequence"/>
</dbReference>
<sequence length="118" mass="13696">KTKKDLESVFNFLHYNAQNKSFISLFAKILNITLMLRGFIFTFYHISGGFELQSNRILNRRKYAFWDSTVQFACFPDCSRAFRAVPISKVDFLCNLPWIGGLYAALAHRIFINLAAKF</sequence>
<evidence type="ECO:0000256" key="1">
    <source>
        <dbReference type="SAM" id="Phobius"/>
    </source>
</evidence>
<dbReference type="EnsemblMetazoa" id="GPAI017040-RA">
    <property type="protein sequence ID" value="GPAI017040-PA"/>
    <property type="gene ID" value="GPAI017040"/>
</dbReference>
<reference evidence="3" key="1">
    <citation type="submission" date="2014-03" db="EMBL/GenBank/DDBJ databases">
        <authorList>
            <person name="Aksoy S."/>
            <person name="Warren W."/>
            <person name="Wilson R.K."/>
        </authorList>
    </citation>
    <scope>NUCLEOTIDE SEQUENCE [LARGE SCALE GENOMIC DNA]</scope>
    <source>
        <strain evidence="3">IAEA</strain>
    </source>
</reference>
<evidence type="ECO:0000313" key="3">
    <source>
        <dbReference type="Proteomes" id="UP000092445"/>
    </source>
</evidence>
<name>A0A1A9ZJT6_GLOPL</name>
<keyword evidence="3" id="KW-1185">Reference proteome</keyword>
<reference evidence="2" key="2">
    <citation type="submission" date="2020-05" db="UniProtKB">
        <authorList>
            <consortium name="EnsemblMetazoa"/>
        </authorList>
    </citation>
    <scope>IDENTIFICATION</scope>
    <source>
        <strain evidence="2">IAEA</strain>
    </source>
</reference>
<accession>A0A1A9ZJT6</accession>
<keyword evidence="1" id="KW-0472">Membrane</keyword>
<protein>
    <submittedName>
        <fullName evidence="2">Uncharacterized protein</fullName>
    </submittedName>
</protein>
<dbReference type="VEuPathDB" id="VectorBase:GPAI017040"/>
<feature type="transmembrane region" description="Helical" evidence="1">
    <location>
        <begin position="21"/>
        <end position="46"/>
    </location>
</feature>